<dbReference type="PROSITE" id="PS50975">
    <property type="entry name" value="ATP_GRASP"/>
    <property type="match status" value="1"/>
</dbReference>
<dbReference type="GO" id="GO:0005524">
    <property type="term" value="F:ATP binding"/>
    <property type="evidence" value="ECO:0007669"/>
    <property type="project" value="UniProtKB-UniRule"/>
</dbReference>
<dbReference type="OrthoDB" id="9775266at2"/>
<dbReference type="eggNOG" id="COG0189">
    <property type="taxonomic scope" value="Bacteria"/>
</dbReference>
<dbReference type="SUPFAM" id="SSF56059">
    <property type="entry name" value="Glutathione synthetase ATP-binding domain-like"/>
    <property type="match status" value="1"/>
</dbReference>
<organism evidence="4 5">
    <name type="scientific">Epilithonimonas lactis</name>
    <dbReference type="NCBI Taxonomy" id="421072"/>
    <lineage>
        <taxon>Bacteria</taxon>
        <taxon>Pseudomonadati</taxon>
        <taxon>Bacteroidota</taxon>
        <taxon>Flavobacteriia</taxon>
        <taxon>Flavobacteriales</taxon>
        <taxon>Weeksellaceae</taxon>
        <taxon>Chryseobacterium group</taxon>
        <taxon>Epilithonimonas</taxon>
    </lineage>
</organism>
<keyword evidence="2" id="KW-0812">Transmembrane</keyword>
<dbReference type="Pfam" id="PF08443">
    <property type="entry name" value="RimK"/>
    <property type="match status" value="1"/>
</dbReference>
<dbReference type="InterPro" id="IPR011761">
    <property type="entry name" value="ATP-grasp"/>
</dbReference>
<evidence type="ECO:0000256" key="2">
    <source>
        <dbReference type="SAM" id="Phobius"/>
    </source>
</evidence>
<dbReference type="GO" id="GO:0046872">
    <property type="term" value="F:metal ion binding"/>
    <property type="evidence" value="ECO:0007669"/>
    <property type="project" value="InterPro"/>
</dbReference>
<dbReference type="Proteomes" id="UP000028623">
    <property type="component" value="Unassembled WGS sequence"/>
</dbReference>
<evidence type="ECO:0000256" key="1">
    <source>
        <dbReference type="PROSITE-ProRule" id="PRU00409"/>
    </source>
</evidence>
<dbReference type="STRING" id="421072.SAMN04488097_2786"/>
<keyword evidence="1" id="KW-0547">Nucleotide-binding</keyword>
<dbReference type="AlphaFoldDB" id="A0A085BIX0"/>
<evidence type="ECO:0000313" key="5">
    <source>
        <dbReference type="Proteomes" id="UP000028623"/>
    </source>
</evidence>
<keyword evidence="2" id="KW-0472">Membrane</keyword>
<keyword evidence="2" id="KW-1133">Transmembrane helix</keyword>
<feature type="domain" description="ATP-grasp" evidence="3">
    <location>
        <begin position="63"/>
        <end position="310"/>
    </location>
</feature>
<feature type="transmembrane region" description="Helical" evidence="2">
    <location>
        <begin position="12"/>
        <end position="31"/>
    </location>
</feature>
<accession>A0A085BIX0</accession>
<evidence type="ECO:0000313" key="4">
    <source>
        <dbReference type="EMBL" id="KFC22415.1"/>
    </source>
</evidence>
<name>A0A085BIX0_9FLAO</name>
<proteinExistence type="predicted"/>
<dbReference type="Gene3D" id="3.30.1490.20">
    <property type="entry name" value="ATP-grasp fold, A domain"/>
    <property type="match status" value="1"/>
</dbReference>
<evidence type="ECO:0000259" key="3">
    <source>
        <dbReference type="PROSITE" id="PS50975"/>
    </source>
</evidence>
<sequence>MKLKHRLHKIAHWEYWSTFSIYLPLFPVWLYCAYKARTLLFFHGANPSIKYGGMAMESKKEIYDLIPKNWIPKTIFASSEIPFQKILSELKSQVINFPVIVKPNIGLKGLGVVQLEDLNELEDYQNNSDCDFLIQEKINYQNEVGIFYHRFPDQKSGKITGMVKKEFLSVKGNGEKTLRELVLENPRSAFQIKAIEQKMVNGMQEIIPENEEIILIPFGSHTRGAKFIDVSSEVTGKLEQKIDEICTKVNGFYFGRLDVMHENLELLQEGTSFKIIEINGAKSEPTHMYDPKHSLFFAWKEITKHWKIMAEISRKNHETGFPYLDLKEGFLALKNNLAVEKKLRKISLVD</sequence>
<dbReference type="EMBL" id="JPLY01000003">
    <property type="protein sequence ID" value="KFC22415.1"/>
    <property type="molecule type" value="Genomic_DNA"/>
</dbReference>
<dbReference type="InterPro" id="IPR013815">
    <property type="entry name" value="ATP_grasp_subdomain_1"/>
</dbReference>
<comment type="caution">
    <text evidence="4">The sequence shown here is derived from an EMBL/GenBank/DDBJ whole genome shotgun (WGS) entry which is preliminary data.</text>
</comment>
<gene>
    <name evidence="4" type="ORF">IO89_10820</name>
</gene>
<dbReference type="InterPro" id="IPR013651">
    <property type="entry name" value="ATP-grasp_RimK-type"/>
</dbReference>
<dbReference type="RefSeq" id="WP_034976046.1">
    <property type="nucleotide sequence ID" value="NZ_FOFI01000003.1"/>
</dbReference>
<keyword evidence="1" id="KW-0067">ATP-binding</keyword>
<protein>
    <recommendedName>
        <fullName evidence="3">ATP-grasp domain-containing protein</fullName>
    </recommendedName>
</protein>
<keyword evidence="5" id="KW-1185">Reference proteome</keyword>
<reference evidence="4 5" key="1">
    <citation type="submission" date="2014-07" db="EMBL/GenBank/DDBJ databases">
        <title>Epilithonimonas lactis LMG 22401 Genome.</title>
        <authorList>
            <person name="Pipes S.E."/>
            <person name="Stropko S.J."/>
        </authorList>
    </citation>
    <scope>NUCLEOTIDE SEQUENCE [LARGE SCALE GENOMIC DNA]</scope>
    <source>
        <strain evidence="4 5">LMG 24401</strain>
    </source>
</reference>